<gene>
    <name evidence="2" type="ORF">O181_098779</name>
</gene>
<proteinExistence type="predicted"/>
<organism evidence="2 3">
    <name type="scientific">Austropuccinia psidii MF-1</name>
    <dbReference type="NCBI Taxonomy" id="1389203"/>
    <lineage>
        <taxon>Eukaryota</taxon>
        <taxon>Fungi</taxon>
        <taxon>Dikarya</taxon>
        <taxon>Basidiomycota</taxon>
        <taxon>Pucciniomycotina</taxon>
        <taxon>Pucciniomycetes</taxon>
        <taxon>Pucciniales</taxon>
        <taxon>Sphaerophragmiaceae</taxon>
        <taxon>Austropuccinia</taxon>
    </lineage>
</organism>
<dbReference type="AlphaFoldDB" id="A0A9Q3JBG0"/>
<dbReference type="EMBL" id="AVOT02067592">
    <property type="protein sequence ID" value="MBW0559064.1"/>
    <property type="molecule type" value="Genomic_DNA"/>
</dbReference>
<comment type="caution">
    <text evidence="2">The sequence shown here is derived from an EMBL/GenBank/DDBJ whole genome shotgun (WGS) entry which is preliminary data.</text>
</comment>
<dbReference type="Proteomes" id="UP000765509">
    <property type="component" value="Unassembled WGS sequence"/>
</dbReference>
<name>A0A9Q3JBG0_9BASI</name>
<accession>A0A9Q3JBG0</accession>
<keyword evidence="3" id="KW-1185">Reference proteome</keyword>
<evidence type="ECO:0000313" key="2">
    <source>
        <dbReference type="EMBL" id="MBW0559064.1"/>
    </source>
</evidence>
<reference evidence="2" key="1">
    <citation type="submission" date="2021-03" db="EMBL/GenBank/DDBJ databases">
        <title>Draft genome sequence of rust myrtle Austropuccinia psidii MF-1, a brazilian biotype.</title>
        <authorList>
            <person name="Quecine M.C."/>
            <person name="Pachon D.M.R."/>
            <person name="Bonatelli M.L."/>
            <person name="Correr F.H."/>
            <person name="Franceschini L.M."/>
            <person name="Leite T.F."/>
            <person name="Margarido G.R.A."/>
            <person name="Almeida C.A."/>
            <person name="Ferrarezi J.A."/>
            <person name="Labate C.A."/>
        </authorList>
    </citation>
    <scope>NUCLEOTIDE SEQUENCE</scope>
    <source>
        <strain evidence="2">MF-1</strain>
    </source>
</reference>
<evidence type="ECO:0000313" key="3">
    <source>
        <dbReference type="Proteomes" id="UP000765509"/>
    </source>
</evidence>
<feature type="region of interest" description="Disordered" evidence="1">
    <location>
        <begin position="1"/>
        <end position="39"/>
    </location>
</feature>
<evidence type="ECO:0000256" key="1">
    <source>
        <dbReference type="SAM" id="MobiDB-lite"/>
    </source>
</evidence>
<feature type="compositionally biased region" description="Polar residues" evidence="1">
    <location>
        <begin position="1"/>
        <end position="20"/>
    </location>
</feature>
<protein>
    <submittedName>
        <fullName evidence="2">Uncharacterized protein</fullName>
    </submittedName>
</protein>
<sequence length="94" mass="11065">MEFNRMQESPIQSCSRNFENTPEKRKQSDSQGNQSNVDDELVIKLEKNFNAKHKRENSEDGEISEVGFYQYVHFKTLMEKSGLTIRLFQMLKSD</sequence>